<organism evidence="3 4">
    <name type="scientific">Myxacorys almedinensis A</name>
    <dbReference type="NCBI Taxonomy" id="2690445"/>
    <lineage>
        <taxon>Bacteria</taxon>
        <taxon>Bacillati</taxon>
        <taxon>Cyanobacteriota</taxon>
        <taxon>Cyanophyceae</taxon>
        <taxon>Leptolyngbyales</taxon>
        <taxon>Leptolyngbyaceae</taxon>
        <taxon>Myxacorys</taxon>
        <taxon>Myxacorys almedinensis</taxon>
    </lineage>
</organism>
<keyword evidence="2" id="KW-0812">Transmembrane</keyword>
<name>A0A8J7Z0N9_9CYAN</name>
<keyword evidence="1" id="KW-0175">Coiled coil</keyword>
<dbReference type="AlphaFoldDB" id="A0A8J7Z0N9"/>
<dbReference type="EMBL" id="WVIE01000011">
    <property type="protein sequence ID" value="NDJ17954.1"/>
    <property type="molecule type" value="Genomic_DNA"/>
</dbReference>
<proteinExistence type="predicted"/>
<keyword evidence="2" id="KW-0472">Membrane</keyword>
<evidence type="ECO:0000313" key="3">
    <source>
        <dbReference type="EMBL" id="NDJ17954.1"/>
    </source>
</evidence>
<gene>
    <name evidence="3" type="ORF">GS601_11745</name>
</gene>
<feature type="transmembrane region" description="Helical" evidence="2">
    <location>
        <begin position="20"/>
        <end position="38"/>
    </location>
</feature>
<feature type="transmembrane region" description="Helical" evidence="2">
    <location>
        <begin position="44"/>
        <end position="62"/>
    </location>
</feature>
<keyword evidence="2" id="KW-1133">Transmembrane helix</keyword>
<dbReference type="RefSeq" id="WP_162423462.1">
    <property type="nucleotide sequence ID" value="NZ_WVIE01000011.1"/>
</dbReference>
<comment type="caution">
    <text evidence="3">The sequence shown here is derived from an EMBL/GenBank/DDBJ whole genome shotgun (WGS) entry which is preliminary data.</text>
</comment>
<evidence type="ECO:0000313" key="4">
    <source>
        <dbReference type="Proteomes" id="UP000646053"/>
    </source>
</evidence>
<protein>
    <submittedName>
        <fullName evidence="3">Uncharacterized protein</fullName>
    </submittedName>
</protein>
<dbReference type="Proteomes" id="UP000646053">
    <property type="component" value="Unassembled WGS sequence"/>
</dbReference>
<reference evidence="3" key="1">
    <citation type="submission" date="2019-12" db="EMBL/GenBank/DDBJ databases">
        <title>High-Quality draft genome sequences of three cyanobacteria isolated from the limestone walls of the Old Cathedral of Coimbra.</title>
        <authorList>
            <person name="Tiago I."/>
            <person name="Soares F."/>
            <person name="Portugal A."/>
        </authorList>
    </citation>
    <scope>NUCLEOTIDE SEQUENCE</scope>
    <source>
        <strain evidence="3">A</strain>
    </source>
</reference>
<feature type="coiled-coil region" evidence="1">
    <location>
        <begin position="71"/>
        <end position="98"/>
    </location>
</feature>
<evidence type="ECO:0000256" key="1">
    <source>
        <dbReference type="SAM" id="Coils"/>
    </source>
</evidence>
<keyword evidence="4" id="KW-1185">Reference proteome</keyword>
<sequence>MADLDRNFKNTSDPRLKVTCTMWGFATGMFALCIPLAALTRGAAIIPAAVALGAGAGTVAVWRSERHSQHGLAAEQNVRSLEERIANLEAIASSAELEIQHQFKQLELQNHHK</sequence>
<evidence type="ECO:0000256" key="2">
    <source>
        <dbReference type="SAM" id="Phobius"/>
    </source>
</evidence>
<accession>A0A8J7Z0N9</accession>